<organism evidence="1 2">
    <name type="scientific">Crocosphaera watsonii WH 0003</name>
    <dbReference type="NCBI Taxonomy" id="423471"/>
    <lineage>
        <taxon>Bacteria</taxon>
        <taxon>Bacillati</taxon>
        <taxon>Cyanobacteriota</taxon>
        <taxon>Cyanophyceae</taxon>
        <taxon>Oscillatoriophycideae</taxon>
        <taxon>Chroococcales</taxon>
        <taxon>Aphanothecaceae</taxon>
        <taxon>Crocosphaera</taxon>
    </lineage>
</organism>
<dbReference type="Proteomes" id="UP000003477">
    <property type="component" value="Unassembled WGS sequence"/>
</dbReference>
<protein>
    <submittedName>
        <fullName evidence="1">Response regulator receiver:CheW-like protein:ATP-binding region ATPase-like:Hpt</fullName>
    </submittedName>
</protein>
<feature type="non-terminal residue" evidence="1">
    <location>
        <position position="35"/>
    </location>
</feature>
<dbReference type="EMBL" id="AESD01000195">
    <property type="protein sequence ID" value="EHJ14107.1"/>
    <property type="molecule type" value="Genomic_DNA"/>
</dbReference>
<evidence type="ECO:0000313" key="2">
    <source>
        <dbReference type="Proteomes" id="UP000003477"/>
    </source>
</evidence>
<sequence length="35" mass="3978">MCASIDNHQLKILIQDDGQGIDLYKVYQKAKEKGL</sequence>
<evidence type="ECO:0000313" key="1">
    <source>
        <dbReference type="EMBL" id="EHJ14107.1"/>
    </source>
</evidence>
<gene>
    <name evidence="1" type="ORF">CWATWH0003_1217b1</name>
</gene>
<comment type="caution">
    <text evidence="1">The sequence shown here is derived from an EMBL/GenBank/DDBJ whole genome shotgun (WGS) entry which is preliminary data.</text>
</comment>
<keyword evidence="1" id="KW-0067">ATP-binding</keyword>
<keyword evidence="1" id="KW-0547">Nucleotide-binding</keyword>
<accession>G5J131</accession>
<name>G5J131_CROWT</name>
<dbReference type="GO" id="GO:0005524">
    <property type="term" value="F:ATP binding"/>
    <property type="evidence" value="ECO:0007669"/>
    <property type="project" value="UniProtKB-KW"/>
</dbReference>
<proteinExistence type="predicted"/>
<dbReference type="AlphaFoldDB" id="G5J131"/>
<reference evidence="1 2" key="1">
    <citation type="journal article" date="2011" name="Front. Microbiol.">
        <title>Two Strains of Crocosphaera watsonii with Highly Conserved Genomes are Distinguished by Strain-Specific Features.</title>
        <authorList>
            <person name="Bench S.R."/>
            <person name="Ilikchyan I.N."/>
            <person name="Tripp H.J."/>
            <person name="Zehr J.P."/>
        </authorList>
    </citation>
    <scope>NUCLEOTIDE SEQUENCE [LARGE SCALE GENOMIC DNA]</scope>
    <source>
        <strain evidence="1 2">WH 0003</strain>
    </source>
</reference>